<gene>
    <name evidence="2" type="ORF">Dpep_0678</name>
</gene>
<feature type="chain" id="PRO_5003040627" evidence="1">
    <location>
        <begin position="28"/>
        <end position="52"/>
    </location>
</feature>
<protein>
    <submittedName>
        <fullName evidence="2">Uncharacterized protein</fullName>
    </submittedName>
</protein>
<feature type="signal peptide" evidence="1">
    <location>
        <begin position="1"/>
        <end position="27"/>
    </location>
</feature>
<evidence type="ECO:0000313" key="3">
    <source>
        <dbReference type="Proteomes" id="UP000006427"/>
    </source>
</evidence>
<dbReference type="Proteomes" id="UP000006427">
    <property type="component" value="Unassembled WGS sequence"/>
</dbReference>
<evidence type="ECO:0000256" key="1">
    <source>
        <dbReference type="SAM" id="SignalP"/>
    </source>
</evidence>
<organism evidence="2 3">
    <name type="scientific">Dethiosulfovibrio peptidovorans DSM 11002</name>
    <dbReference type="NCBI Taxonomy" id="469381"/>
    <lineage>
        <taxon>Bacteria</taxon>
        <taxon>Thermotogati</taxon>
        <taxon>Synergistota</taxon>
        <taxon>Synergistia</taxon>
        <taxon>Synergistales</taxon>
        <taxon>Dethiosulfovibrionaceae</taxon>
        <taxon>Dethiosulfovibrio</taxon>
    </lineage>
</organism>
<accession>D2Z5F9</accession>
<proteinExistence type="predicted"/>
<name>D2Z5F9_9BACT</name>
<dbReference type="STRING" id="469381.Dpep_0678"/>
<reference evidence="2 3" key="1">
    <citation type="journal article" date="2010" name="Stand. Genomic Sci.">
        <title>Permanent draft genome sequence of Dethiosulfovibrio peptidovorans type strain (SEBR 4207).</title>
        <authorList>
            <person name="Labutti K."/>
            <person name="Mayilraj S."/>
            <person name="Clum A."/>
            <person name="Lucas S."/>
            <person name="Glavina Del Rio T."/>
            <person name="Nolan M."/>
            <person name="Tice H."/>
            <person name="Cheng J.F."/>
            <person name="Pitluck S."/>
            <person name="Liolios K."/>
            <person name="Ivanova N."/>
            <person name="Mavromatis K."/>
            <person name="Mikhailova N."/>
            <person name="Pati A."/>
            <person name="Goodwin L."/>
            <person name="Chen A."/>
            <person name="Palaniappan K."/>
            <person name="Land M."/>
            <person name="Hauser L."/>
            <person name="Chang Y.J."/>
            <person name="Jeffries C.D."/>
            <person name="Rohde M."/>
            <person name="Spring S."/>
            <person name="Goker M."/>
            <person name="Woyke T."/>
            <person name="Bristow J."/>
            <person name="Eisen J.A."/>
            <person name="Markowitz V."/>
            <person name="Hugenholtz P."/>
            <person name="Kyrpides N.C."/>
            <person name="Klenk H.P."/>
            <person name="Lapidus A."/>
        </authorList>
    </citation>
    <scope>NUCLEOTIDE SEQUENCE [LARGE SCALE GENOMIC DNA]</scope>
    <source>
        <strain evidence="2 3">DSM 11002</strain>
    </source>
</reference>
<keyword evidence="1" id="KW-0732">Signal</keyword>
<dbReference type="PaxDb" id="469381-Dpep_0678"/>
<evidence type="ECO:0000313" key="2">
    <source>
        <dbReference type="EMBL" id="EFC90706.1"/>
    </source>
</evidence>
<dbReference type="AlphaFoldDB" id="D2Z5F9"/>
<sequence length="52" mass="5689">MKNWSLKTKLLTVILTISFLAFSSAVGHDDTGRYIPYLVHSGGDILHDPCVG</sequence>
<keyword evidence="3" id="KW-1185">Reference proteome</keyword>
<comment type="caution">
    <text evidence="2">The sequence shown here is derived from an EMBL/GenBank/DDBJ whole genome shotgun (WGS) entry which is preliminary data.</text>
</comment>
<dbReference type="EMBL" id="ABTR02000001">
    <property type="protein sequence ID" value="EFC90706.1"/>
    <property type="molecule type" value="Genomic_DNA"/>
</dbReference>
<dbReference type="RefSeq" id="WP_005659620.1">
    <property type="nucleotide sequence ID" value="NZ_ABTR02000001.1"/>
</dbReference>